<comment type="similarity">
    <text evidence="3">Belongs to the SmpB family.</text>
</comment>
<dbReference type="PANTHER" id="PTHR30308">
    <property type="entry name" value="TMRNA-BINDING COMPONENT OF TRANS-TRANSLATION TAGGING COMPLEX"/>
    <property type="match status" value="1"/>
</dbReference>
<dbReference type="Pfam" id="PF01668">
    <property type="entry name" value="SmpB"/>
    <property type="match status" value="1"/>
</dbReference>
<accession>A0A0A6RPN1</accession>
<dbReference type="GO" id="GO:0070930">
    <property type="term" value="P:trans-translation-dependent protein tagging"/>
    <property type="evidence" value="ECO:0007669"/>
    <property type="project" value="TreeGrafter"/>
</dbReference>
<sequence length="153" mass="17872">MKPKTPNNSIGINKKARFDYFLEERFEAGIVLEGWEVKSLRAGRLQLRDTYVLMKEGEAWLLNAVITPLVDASSHINPESQRTRKLLLHRSELNKLIGGVERKGYALIPTGMYWKNGRVKLGFALAKGKKDYDKRETEKDRDWQREKERLFKH</sequence>
<dbReference type="GO" id="GO:0003723">
    <property type="term" value="F:RNA binding"/>
    <property type="evidence" value="ECO:0007669"/>
    <property type="project" value="UniProtKB-UniRule"/>
</dbReference>
<dbReference type="SUPFAM" id="SSF74982">
    <property type="entry name" value="Small protein B (SmpB)"/>
    <property type="match status" value="1"/>
</dbReference>
<dbReference type="NCBIfam" id="TIGR00086">
    <property type="entry name" value="smpB"/>
    <property type="match status" value="1"/>
</dbReference>
<dbReference type="InterPro" id="IPR023620">
    <property type="entry name" value="SmpB"/>
</dbReference>
<comment type="function">
    <text evidence="3">Required for rescue of stalled ribosomes mediated by trans-translation. Binds to transfer-messenger RNA (tmRNA), required for stable association of tmRNA with ribosomes. tmRNA and SmpB together mimic tRNA shape, replacing the anticodon stem-loop with SmpB. tmRNA is encoded by the ssrA gene; the 2 termini fold to resemble tRNA(Ala) and it encodes a 'tag peptide', a short internal open reading frame. During trans-translation Ala-aminoacylated tmRNA acts like a tRNA, entering the A-site of stalled ribosomes, displacing the stalled mRNA. The ribosome then switches to translate the ORF on the tmRNA; the nascent peptide is terminated with the 'tag peptide' encoded by the tmRNA and targeted for degradation. The ribosome is freed to recommence translation, which seems to be the essential function of trans-translation.</text>
</comment>
<organism evidence="5 6">
    <name type="scientific">Candidatus Thiomargarita nelsonii</name>
    <dbReference type="NCBI Taxonomy" id="1003181"/>
    <lineage>
        <taxon>Bacteria</taxon>
        <taxon>Pseudomonadati</taxon>
        <taxon>Pseudomonadota</taxon>
        <taxon>Gammaproteobacteria</taxon>
        <taxon>Thiotrichales</taxon>
        <taxon>Thiotrichaceae</taxon>
        <taxon>Thiomargarita</taxon>
    </lineage>
</organism>
<comment type="caution">
    <text evidence="5">The sequence shown here is derived from an EMBL/GenBank/DDBJ whole genome shotgun (WGS) entry which is preliminary data.</text>
</comment>
<dbReference type="AlphaFoldDB" id="A0A0A6RPN1"/>
<evidence type="ECO:0000313" key="6">
    <source>
        <dbReference type="Proteomes" id="UP000030428"/>
    </source>
</evidence>
<dbReference type="CDD" id="cd09294">
    <property type="entry name" value="SmpB"/>
    <property type="match status" value="1"/>
</dbReference>
<evidence type="ECO:0000313" key="5">
    <source>
        <dbReference type="EMBL" id="KHD05811.1"/>
    </source>
</evidence>
<dbReference type="PANTHER" id="PTHR30308:SF2">
    <property type="entry name" value="SSRA-BINDING PROTEIN"/>
    <property type="match status" value="1"/>
</dbReference>
<dbReference type="EMBL" id="JSZA02000032">
    <property type="protein sequence ID" value="KHD05811.1"/>
    <property type="molecule type" value="Genomic_DNA"/>
</dbReference>
<evidence type="ECO:0000256" key="3">
    <source>
        <dbReference type="HAMAP-Rule" id="MF_00023"/>
    </source>
</evidence>
<keyword evidence="1 3" id="KW-0963">Cytoplasm</keyword>
<dbReference type="PROSITE" id="PS01317">
    <property type="entry name" value="SSRP"/>
    <property type="match status" value="1"/>
</dbReference>
<dbReference type="GO" id="GO:0070929">
    <property type="term" value="P:trans-translation"/>
    <property type="evidence" value="ECO:0007669"/>
    <property type="project" value="UniProtKB-UniRule"/>
</dbReference>
<evidence type="ECO:0000256" key="4">
    <source>
        <dbReference type="SAM" id="MobiDB-lite"/>
    </source>
</evidence>
<dbReference type="InterPro" id="IPR000037">
    <property type="entry name" value="SsrA-bd_prot"/>
</dbReference>
<keyword evidence="6" id="KW-1185">Reference proteome</keyword>
<gene>
    <name evidence="3 5" type="primary">smpB</name>
    <name evidence="5" type="ORF">PN36_10730</name>
</gene>
<dbReference type="GO" id="GO:0005829">
    <property type="term" value="C:cytosol"/>
    <property type="evidence" value="ECO:0007669"/>
    <property type="project" value="TreeGrafter"/>
</dbReference>
<evidence type="ECO:0000256" key="2">
    <source>
        <dbReference type="ARBA" id="ARBA00022884"/>
    </source>
</evidence>
<dbReference type="InterPro" id="IPR020081">
    <property type="entry name" value="SsrA-bd_prot_CS"/>
</dbReference>
<feature type="region of interest" description="Disordered" evidence="4">
    <location>
        <begin position="131"/>
        <end position="153"/>
    </location>
</feature>
<dbReference type="Proteomes" id="UP000030428">
    <property type="component" value="Unassembled WGS sequence"/>
</dbReference>
<protein>
    <recommendedName>
        <fullName evidence="3">SsrA-binding protein</fullName>
    </recommendedName>
    <alternativeName>
        <fullName evidence="3">Small protein B</fullName>
    </alternativeName>
</protein>
<comment type="subcellular location">
    <subcellularLocation>
        <location evidence="3">Cytoplasm</location>
    </subcellularLocation>
    <text evidence="3">The tmRNA-SmpB complex associates with stalled 70S ribosomes.</text>
</comment>
<dbReference type="HAMAP" id="MF_00023">
    <property type="entry name" value="SmpB"/>
    <property type="match status" value="1"/>
</dbReference>
<proteinExistence type="inferred from homology"/>
<keyword evidence="2 3" id="KW-0694">RNA-binding</keyword>
<dbReference type="NCBIfam" id="NF003843">
    <property type="entry name" value="PRK05422.1"/>
    <property type="match status" value="1"/>
</dbReference>
<evidence type="ECO:0000256" key="1">
    <source>
        <dbReference type="ARBA" id="ARBA00022490"/>
    </source>
</evidence>
<dbReference type="Gene3D" id="2.40.280.10">
    <property type="match status" value="1"/>
</dbReference>
<reference evidence="5 6" key="1">
    <citation type="journal article" date="2016" name="Front. Microbiol.">
        <title>Single-Cell (Meta-)Genomics of a Dimorphic Candidatus Thiomargarita nelsonii Reveals Genomic Plasticity.</title>
        <authorList>
            <person name="Flood B.E."/>
            <person name="Fliss P."/>
            <person name="Jones D.S."/>
            <person name="Dick G.J."/>
            <person name="Jain S."/>
            <person name="Kaster A.K."/>
            <person name="Winkel M."/>
            <person name="Mussmann M."/>
            <person name="Bailey J."/>
        </authorList>
    </citation>
    <scope>NUCLEOTIDE SEQUENCE [LARGE SCALE GENOMIC DNA]</scope>
    <source>
        <strain evidence="5">Hydrate Ridge</strain>
    </source>
</reference>
<name>A0A0A6RPN1_9GAMM</name>